<dbReference type="GO" id="GO:0007165">
    <property type="term" value="P:signal transduction"/>
    <property type="evidence" value="ECO:0007669"/>
    <property type="project" value="TreeGrafter"/>
</dbReference>
<feature type="binding site" evidence="7">
    <location>
        <position position="92"/>
    </location>
    <ligand>
        <name>Mg(2+)</name>
        <dbReference type="ChEBI" id="CHEBI:18420"/>
        <label>1</label>
        <note>catalytic</note>
    </ligand>
</feature>
<dbReference type="EC" id="3.1.3.25" evidence="8"/>
<evidence type="ECO:0000256" key="1">
    <source>
        <dbReference type="ARBA" id="ARBA00001033"/>
    </source>
</evidence>
<evidence type="ECO:0000313" key="10">
    <source>
        <dbReference type="Proteomes" id="UP000037460"/>
    </source>
</evidence>
<evidence type="ECO:0000256" key="2">
    <source>
        <dbReference type="ARBA" id="ARBA00001946"/>
    </source>
</evidence>
<dbReference type="GO" id="GO:0046872">
    <property type="term" value="F:metal ion binding"/>
    <property type="evidence" value="ECO:0007669"/>
    <property type="project" value="UniProtKB-KW"/>
</dbReference>
<name>A0A0M0J5R4_9EUKA</name>
<dbReference type="PANTHER" id="PTHR20854">
    <property type="entry name" value="INOSITOL MONOPHOSPHATASE"/>
    <property type="match status" value="1"/>
</dbReference>
<evidence type="ECO:0000256" key="5">
    <source>
        <dbReference type="ARBA" id="ARBA00022801"/>
    </source>
</evidence>
<dbReference type="UniPathway" id="UPA00823">
    <property type="reaction ID" value="UER00788"/>
</dbReference>
<gene>
    <name evidence="9" type="ORF">Ctob_004752</name>
</gene>
<comment type="catalytic activity">
    <reaction evidence="1 8">
        <text>a myo-inositol phosphate + H2O = myo-inositol + phosphate</text>
        <dbReference type="Rhea" id="RHEA:24056"/>
        <dbReference type="ChEBI" id="CHEBI:15377"/>
        <dbReference type="ChEBI" id="CHEBI:17268"/>
        <dbReference type="ChEBI" id="CHEBI:43474"/>
        <dbReference type="ChEBI" id="CHEBI:84139"/>
        <dbReference type="EC" id="3.1.3.25"/>
    </reaction>
</comment>
<keyword evidence="5 8" id="KW-0378">Hydrolase</keyword>
<protein>
    <recommendedName>
        <fullName evidence="8">Inositol-1-monophosphatase</fullName>
        <ecNumber evidence="8">3.1.3.25</ecNumber>
    </recommendedName>
</protein>
<evidence type="ECO:0000313" key="9">
    <source>
        <dbReference type="EMBL" id="KOO21825.1"/>
    </source>
</evidence>
<reference evidence="10" key="1">
    <citation type="journal article" date="2015" name="PLoS Genet.">
        <title>Genome Sequence and Transcriptome Analyses of Chrysochromulina tobin: Metabolic Tools for Enhanced Algal Fitness in the Prominent Order Prymnesiales (Haptophyceae).</title>
        <authorList>
            <person name="Hovde B.T."/>
            <person name="Deodato C.R."/>
            <person name="Hunsperger H.M."/>
            <person name="Ryken S.A."/>
            <person name="Yost W."/>
            <person name="Jha R.K."/>
            <person name="Patterson J."/>
            <person name="Monnat R.J. Jr."/>
            <person name="Barlow S.B."/>
            <person name="Starkenburg S.R."/>
            <person name="Cattolico R.A."/>
        </authorList>
    </citation>
    <scope>NUCLEOTIDE SEQUENCE</scope>
    <source>
        <strain evidence="10">CCMP291</strain>
    </source>
</reference>
<accession>A0A0M0J5R4</accession>
<proteinExistence type="inferred from homology"/>
<evidence type="ECO:0000256" key="6">
    <source>
        <dbReference type="ARBA" id="ARBA00022842"/>
    </source>
</evidence>
<dbReference type="InterPro" id="IPR033942">
    <property type="entry name" value="IMPase"/>
</dbReference>
<dbReference type="PANTHER" id="PTHR20854:SF4">
    <property type="entry name" value="INOSITOL-1-MONOPHOSPHATASE-RELATED"/>
    <property type="match status" value="1"/>
</dbReference>
<evidence type="ECO:0000256" key="4">
    <source>
        <dbReference type="ARBA" id="ARBA00022723"/>
    </source>
</evidence>
<sequence>MEVAVRLAVQCGEAMLEAIAAVDSQSGLNLKDGKHGIDPQTATDLANERLVIDTLKLIFPTHAVIGEESCAAAGGKVPMVDPSVPTWIVDPIDGTQNFCTSLPLSVVSIGLCLNGVPALGVIYDPFRDELFVGVAAEGAYLNGVRMRADAKRTALDKAMVLTDVGYERSPKGARRLAACHEALLLANTFGVRIVGSTVLALAWVAAGRASAFYVGLHKKDVPKAWDWCAAKAIGDASGVVFLRAENDIPFDLTSPSVCAAGSEALAKTLRRTLCQATVVLKD</sequence>
<dbReference type="Gene3D" id="3.30.540.10">
    <property type="entry name" value="Fructose-1,6-Bisphosphatase, subunit A, domain 1"/>
    <property type="match status" value="1"/>
</dbReference>
<evidence type="ECO:0000256" key="7">
    <source>
        <dbReference type="PIRSR" id="PIRSR600760-2"/>
    </source>
</evidence>
<dbReference type="SUPFAM" id="SSF56655">
    <property type="entry name" value="Carbohydrate phosphatase"/>
    <property type="match status" value="1"/>
</dbReference>
<dbReference type="AlphaFoldDB" id="A0A0M0J5R4"/>
<keyword evidence="10" id="KW-1185">Reference proteome</keyword>
<dbReference type="InterPro" id="IPR020583">
    <property type="entry name" value="Inositol_monoP_metal-BS"/>
</dbReference>
<feature type="binding site" evidence="7">
    <location>
        <position position="226"/>
    </location>
    <ligand>
        <name>Mg(2+)</name>
        <dbReference type="ChEBI" id="CHEBI:18420"/>
        <label>1</label>
        <note>catalytic</note>
    </ligand>
</feature>
<comment type="cofactor">
    <cofactor evidence="2 7 8">
        <name>Mg(2+)</name>
        <dbReference type="ChEBI" id="CHEBI:18420"/>
    </cofactor>
</comment>
<keyword evidence="4 7" id="KW-0479">Metal-binding</keyword>
<comment type="pathway">
    <text evidence="8">Polyol metabolism; myo-inositol biosynthesis; myo-inositol from D-glucose 6-phosphate: step 2/2.</text>
</comment>
<feature type="binding site" evidence="7">
    <location>
        <position position="93"/>
    </location>
    <ligand>
        <name>Mg(2+)</name>
        <dbReference type="ChEBI" id="CHEBI:18420"/>
        <label>2</label>
    </ligand>
</feature>
<feature type="binding site" evidence="7">
    <location>
        <position position="90"/>
    </location>
    <ligand>
        <name>Mg(2+)</name>
        <dbReference type="ChEBI" id="CHEBI:18420"/>
        <label>2</label>
    </ligand>
</feature>
<comment type="caution">
    <text evidence="9">The sequence shown here is derived from an EMBL/GenBank/DDBJ whole genome shotgun (WGS) entry which is preliminary data.</text>
</comment>
<organism evidence="9 10">
    <name type="scientific">Chrysochromulina tobinii</name>
    <dbReference type="NCBI Taxonomy" id="1460289"/>
    <lineage>
        <taxon>Eukaryota</taxon>
        <taxon>Haptista</taxon>
        <taxon>Haptophyta</taxon>
        <taxon>Prymnesiophyceae</taxon>
        <taxon>Prymnesiales</taxon>
        <taxon>Chrysochromulinaceae</taxon>
        <taxon>Chrysochromulina</taxon>
    </lineage>
</organism>
<dbReference type="Proteomes" id="UP000037460">
    <property type="component" value="Unassembled WGS sequence"/>
</dbReference>
<dbReference type="Gene3D" id="3.40.190.80">
    <property type="match status" value="1"/>
</dbReference>
<dbReference type="Pfam" id="PF00459">
    <property type="entry name" value="Inositol_P"/>
    <property type="match status" value="1"/>
</dbReference>
<feature type="binding site" evidence="7">
    <location>
        <position position="67"/>
    </location>
    <ligand>
        <name>Mg(2+)</name>
        <dbReference type="ChEBI" id="CHEBI:18420"/>
        <label>1</label>
        <note>catalytic</note>
    </ligand>
</feature>
<keyword evidence="6 7" id="KW-0460">Magnesium</keyword>
<evidence type="ECO:0000256" key="8">
    <source>
        <dbReference type="RuleBase" id="RU364068"/>
    </source>
</evidence>
<dbReference type="OrthoDB" id="10254945at2759"/>
<dbReference type="EMBL" id="JWZX01003330">
    <property type="protein sequence ID" value="KOO21825.1"/>
    <property type="molecule type" value="Genomic_DNA"/>
</dbReference>
<dbReference type="GO" id="GO:0008934">
    <property type="term" value="F:inositol monophosphate 1-phosphatase activity"/>
    <property type="evidence" value="ECO:0007669"/>
    <property type="project" value="InterPro"/>
</dbReference>
<dbReference type="InterPro" id="IPR000760">
    <property type="entry name" value="Inositol_monophosphatase-like"/>
</dbReference>
<dbReference type="PROSITE" id="PS00629">
    <property type="entry name" value="IMP_1"/>
    <property type="match status" value="1"/>
</dbReference>
<dbReference type="PRINTS" id="PR00377">
    <property type="entry name" value="IMPHPHTASES"/>
</dbReference>
<dbReference type="CDD" id="cd01639">
    <property type="entry name" value="IMPase"/>
    <property type="match status" value="1"/>
</dbReference>
<evidence type="ECO:0000256" key="3">
    <source>
        <dbReference type="ARBA" id="ARBA00009759"/>
    </source>
</evidence>
<dbReference type="GO" id="GO:0006021">
    <property type="term" value="P:inositol biosynthetic process"/>
    <property type="evidence" value="ECO:0007669"/>
    <property type="project" value="UniProtKB-UniPathway"/>
</dbReference>
<comment type="similarity">
    <text evidence="3 8">Belongs to the inositol monophosphatase superfamily.</text>
</comment>